<feature type="compositionally biased region" description="Polar residues" evidence="1">
    <location>
        <begin position="118"/>
        <end position="130"/>
    </location>
</feature>
<dbReference type="AlphaFoldDB" id="A0AAE1NTQ2"/>
<evidence type="ECO:0000313" key="3">
    <source>
        <dbReference type="Proteomes" id="UP001292094"/>
    </source>
</evidence>
<sequence>MSTIRRPYASNFRAAILCIIDNLARFLFAQALAKWFRVTPWSLLTSTVPLGYSSFRENGIGSLDARVTLQYSCGRPKRSLTLNPPKPNTHLTPNQHHHHTRDQQPPPQPPLQQHYRYPSSNNTTADTNHCQIGPSKLYNSTKVDLDLHLEASPSKPRLQEKEEEGILPTPGSSVEEDSPLELRFIDEDSCETCPSSPISHARLEDELLDEDKSNDGGRVASQLTTRETLSSLAMLGSEAGESTIHSPD</sequence>
<dbReference type="Proteomes" id="UP001292094">
    <property type="component" value="Unassembled WGS sequence"/>
</dbReference>
<name>A0AAE1NTQ2_9EUCA</name>
<comment type="caution">
    <text evidence="2">The sequence shown here is derived from an EMBL/GenBank/DDBJ whole genome shotgun (WGS) entry which is preliminary data.</text>
</comment>
<dbReference type="EMBL" id="JAWZYT010004109">
    <property type="protein sequence ID" value="KAK4295289.1"/>
    <property type="molecule type" value="Genomic_DNA"/>
</dbReference>
<evidence type="ECO:0000256" key="1">
    <source>
        <dbReference type="SAM" id="MobiDB-lite"/>
    </source>
</evidence>
<feature type="region of interest" description="Disordered" evidence="1">
    <location>
        <begin position="206"/>
        <end position="225"/>
    </location>
</feature>
<protein>
    <submittedName>
        <fullName evidence="2">Uncharacterized protein</fullName>
    </submittedName>
</protein>
<keyword evidence="3" id="KW-1185">Reference proteome</keyword>
<organism evidence="2 3">
    <name type="scientific">Petrolisthes manimaculis</name>
    <dbReference type="NCBI Taxonomy" id="1843537"/>
    <lineage>
        <taxon>Eukaryota</taxon>
        <taxon>Metazoa</taxon>
        <taxon>Ecdysozoa</taxon>
        <taxon>Arthropoda</taxon>
        <taxon>Crustacea</taxon>
        <taxon>Multicrustacea</taxon>
        <taxon>Malacostraca</taxon>
        <taxon>Eumalacostraca</taxon>
        <taxon>Eucarida</taxon>
        <taxon>Decapoda</taxon>
        <taxon>Pleocyemata</taxon>
        <taxon>Anomura</taxon>
        <taxon>Galatheoidea</taxon>
        <taxon>Porcellanidae</taxon>
        <taxon>Petrolisthes</taxon>
    </lineage>
</organism>
<reference evidence="2" key="1">
    <citation type="submission" date="2023-11" db="EMBL/GenBank/DDBJ databases">
        <title>Genome assemblies of two species of porcelain crab, Petrolisthes cinctipes and Petrolisthes manimaculis (Anomura: Porcellanidae).</title>
        <authorList>
            <person name="Angst P."/>
        </authorList>
    </citation>
    <scope>NUCLEOTIDE SEQUENCE</scope>
    <source>
        <strain evidence="2">PB745_02</strain>
        <tissue evidence="2">Gill</tissue>
    </source>
</reference>
<feature type="region of interest" description="Disordered" evidence="1">
    <location>
        <begin position="152"/>
        <end position="176"/>
    </location>
</feature>
<accession>A0AAE1NTQ2</accession>
<evidence type="ECO:0000313" key="2">
    <source>
        <dbReference type="EMBL" id="KAK4295289.1"/>
    </source>
</evidence>
<gene>
    <name evidence="2" type="ORF">Pmani_032138</name>
</gene>
<feature type="region of interest" description="Disordered" evidence="1">
    <location>
        <begin position="76"/>
        <end position="135"/>
    </location>
</feature>
<feature type="compositionally biased region" description="Basic and acidic residues" evidence="1">
    <location>
        <begin position="206"/>
        <end position="215"/>
    </location>
</feature>
<proteinExistence type="predicted"/>